<comment type="function">
    <text evidence="4">Alkaline phosphatase with broad substrate specificity.</text>
</comment>
<comment type="catalytic activity">
    <reaction evidence="4">
        <text>a phosphate monoester + H2O = an alcohol + phosphate</text>
        <dbReference type="Rhea" id="RHEA:15017"/>
        <dbReference type="ChEBI" id="CHEBI:15377"/>
        <dbReference type="ChEBI" id="CHEBI:30879"/>
        <dbReference type="ChEBI" id="CHEBI:43474"/>
        <dbReference type="ChEBI" id="CHEBI:67140"/>
        <dbReference type="EC" id="3.1.3.1"/>
    </reaction>
</comment>
<dbReference type="Gene3D" id="3.30.1360.150">
    <property type="match status" value="1"/>
</dbReference>
<dbReference type="EC" id="3.1.3.1" evidence="4"/>
<accession>A0ABT0S7H1</accession>
<dbReference type="InterPro" id="IPR026263">
    <property type="entry name" value="Alkaline_phosphatase_prok"/>
</dbReference>
<dbReference type="CDD" id="cd16016">
    <property type="entry name" value="AP-SPAP"/>
    <property type="match status" value="1"/>
</dbReference>
<name>A0ABT0S7H1_9SPHN</name>
<proteinExistence type="predicted"/>
<dbReference type="PANTHER" id="PTHR10151">
    <property type="entry name" value="ECTONUCLEOTIDE PYROPHOSPHATASE/PHOSPHODIESTERASE"/>
    <property type="match status" value="1"/>
</dbReference>
<protein>
    <recommendedName>
        <fullName evidence="4">Alkaline phosphatase</fullName>
        <ecNumber evidence="4">3.1.3.1</ecNumber>
    </recommendedName>
</protein>
<evidence type="ECO:0000256" key="1">
    <source>
        <dbReference type="ARBA" id="ARBA00022553"/>
    </source>
</evidence>
<evidence type="ECO:0000256" key="4">
    <source>
        <dbReference type="PIRNR" id="PIRNR031924"/>
    </source>
</evidence>
<keyword evidence="1" id="KW-0597">Phosphoprotein</keyword>
<dbReference type="Pfam" id="PF01663">
    <property type="entry name" value="Phosphodiest"/>
    <property type="match status" value="1"/>
</dbReference>
<reference evidence="6" key="1">
    <citation type="submission" date="2022-05" db="EMBL/GenBank/DDBJ databases">
        <authorList>
            <person name="Jo J.-H."/>
            <person name="Im W.-T."/>
        </authorList>
    </citation>
    <scope>NUCLEOTIDE SEQUENCE</scope>
    <source>
        <strain evidence="6">RB56-2</strain>
    </source>
</reference>
<dbReference type="RefSeq" id="WP_249914787.1">
    <property type="nucleotide sequence ID" value="NZ_JAMGBB010000001.1"/>
</dbReference>
<dbReference type="EMBL" id="JAMGBB010000001">
    <property type="protein sequence ID" value="MCL6740351.1"/>
    <property type="molecule type" value="Genomic_DNA"/>
</dbReference>
<dbReference type="Gene3D" id="3.40.720.10">
    <property type="entry name" value="Alkaline Phosphatase, subunit A"/>
    <property type="match status" value="1"/>
</dbReference>
<keyword evidence="4" id="KW-0862">Zinc</keyword>
<dbReference type="InterPro" id="IPR002591">
    <property type="entry name" value="Phosphodiest/P_Trfase"/>
</dbReference>
<dbReference type="Proteomes" id="UP001165383">
    <property type="component" value="Unassembled WGS sequence"/>
</dbReference>
<keyword evidence="2 4" id="KW-0479">Metal-binding</keyword>
<dbReference type="InterPro" id="IPR017850">
    <property type="entry name" value="Alkaline_phosphatase_core_sf"/>
</dbReference>
<keyword evidence="7" id="KW-1185">Reference proteome</keyword>
<dbReference type="SUPFAM" id="SSF53649">
    <property type="entry name" value="Alkaline phosphatase-like"/>
    <property type="match status" value="1"/>
</dbReference>
<evidence type="ECO:0000256" key="5">
    <source>
        <dbReference type="SAM" id="SignalP"/>
    </source>
</evidence>
<gene>
    <name evidence="6" type="ORF">LZ518_04305</name>
</gene>
<dbReference type="PROSITE" id="PS51257">
    <property type="entry name" value="PROKAR_LIPOPROTEIN"/>
    <property type="match status" value="1"/>
</dbReference>
<evidence type="ECO:0000256" key="3">
    <source>
        <dbReference type="ARBA" id="ARBA00022729"/>
    </source>
</evidence>
<sequence>MRSKIFAAVVATAVASTACAQTIAQQPQTGAPKLIVAISVDQFSADLYDEYRPHFTAGLKRLSSGVAFRNGYQSHNATETCPGHSTILTGSHPSRTGIIANGWYDLSQARSDKSVYCVEDERVPGSSSIAYTVSPYHLRVPTMGDRLKAVSPTSRNVAVAGKDRSAVMMGGRAVDQRWYWDGKTFSTDLKGVATPRSVTAGKLAIANAIAQDRPPLELPEFCQGKAKDIPIEGYGSPVGANSFARKAGDVRSFRASPEFDGATLALAAALIDEMQLGHGTATDIISIGLSGTDIIGHGYGTEGAEMCLQLLSIDRDLGDFLRLLDRRGIDYSVMLTADHGGQDIPERRRQQGVADAARVDPKLTAKDVGAAVGTQLGLKGPVLYGEGSFGDMYVDRALSPGDRARAMSAAVAMFRAHPQVEAVFTHEQLAATPVPTESPTGWSLIQRARASFDAERSGDFVVLLKRDVNAATRTPGYVATHGSPWDYDRRVPILFWRQGMPSLALESPVETTDILPTLAATIGLAIPAGSIDGHCLVAVAGDRCTLR</sequence>
<dbReference type="PIRSF" id="PIRSF031924">
    <property type="entry name" value="Pi-irrepressible_AP"/>
    <property type="match status" value="1"/>
</dbReference>
<evidence type="ECO:0000313" key="7">
    <source>
        <dbReference type="Proteomes" id="UP001165383"/>
    </source>
</evidence>
<feature type="signal peptide" evidence="5">
    <location>
        <begin position="1"/>
        <end position="20"/>
    </location>
</feature>
<comment type="cofactor">
    <cofactor evidence="4">
        <name>Zn(2+)</name>
        <dbReference type="ChEBI" id="CHEBI:29105"/>
    </cofactor>
    <text evidence="4">Binds 2 Zn(2+) ions.</text>
</comment>
<evidence type="ECO:0000313" key="6">
    <source>
        <dbReference type="EMBL" id="MCL6740351.1"/>
    </source>
</evidence>
<comment type="caution">
    <text evidence="6">The sequence shown here is derived from an EMBL/GenBank/DDBJ whole genome shotgun (WGS) entry which is preliminary data.</text>
</comment>
<keyword evidence="3 5" id="KW-0732">Signal</keyword>
<evidence type="ECO:0000256" key="2">
    <source>
        <dbReference type="ARBA" id="ARBA00022723"/>
    </source>
</evidence>
<dbReference type="PANTHER" id="PTHR10151:SF120">
    <property type="entry name" value="BIS(5'-ADENOSYL)-TRIPHOSPHATASE"/>
    <property type="match status" value="1"/>
</dbReference>
<organism evidence="6 7">
    <name type="scientific">Sphingomonas brevis</name>
    <dbReference type="NCBI Taxonomy" id="2908206"/>
    <lineage>
        <taxon>Bacteria</taxon>
        <taxon>Pseudomonadati</taxon>
        <taxon>Pseudomonadota</taxon>
        <taxon>Alphaproteobacteria</taxon>
        <taxon>Sphingomonadales</taxon>
        <taxon>Sphingomonadaceae</taxon>
        <taxon>Sphingomonas</taxon>
    </lineage>
</organism>
<feature type="chain" id="PRO_5046191287" description="Alkaline phosphatase" evidence="5">
    <location>
        <begin position="21"/>
        <end position="547"/>
    </location>
</feature>